<gene>
    <name evidence="5" type="ORF">PAUR_b0814</name>
</gene>
<dbReference type="SUPFAM" id="SSF55785">
    <property type="entry name" value="PYP-like sensor domain (PAS domain)"/>
    <property type="match status" value="1"/>
</dbReference>
<dbReference type="InterPro" id="IPR043128">
    <property type="entry name" value="Rev_trsase/Diguanyl_cyclase"/>
</dbReference>
<dbReference type="CDD" id="cd00130">
    <property type="entry name" value="PAS"/>
    <property type="match status" value="1"/>
</dbReference>
<dbReference type="PROSITE" id="PS50887">
    <property type="entry name" value="GGDEF"/>
    <property type="match status" value="1"/>
</dbReference>
<dbReference type="InterPro" id="IPR000160">
    <property type="entry name" value="GGDEF_dom"/>
</dbReference>
<protein>
    <recommendedName>
        <fullName evidence="7">GGDEF domain-containing protein</fullName>
    </recommendedName>
</protein>
<sequence>MVNVSFSQFYNLASSEARYELALSMLYQRFGAAHCFIGKFVSSDTQVKTVFYTIDGCQAENIVYDLEGTPCKDAKGSDSICAINCNLQSLYRHDDILKVLNIDSYLGITLRALDHTPIGIMVCMFNSPTQVSHAEQAWFKELSHIVGAELNHNLALSSRDLLLKQLAKGERIAKLSSWTWRIHQNKHWFSAEMARLLKHHNPNITLNVFLSHLEILDEQKLRHLLVKIGDNKLDTFDINVSHKKRSELKGLLRIIGRVEWDEDSQERVFSATVQDVSYISALNRQLELTNVVFEHATEAIMITDKNNKIIMVNRAFERLTGYTGHELLGRDPVVLSSGQQDKRFYQLMWNQLSKEGMWKGEIYNRRKNGQIFPEELTLSVVKDEEGFVCNYVAIFRDITQWKRNEAQLTFYANHEPLTGLQNRRSFMGTLEAKISDSRAQQTSCALLFIGLDRFKEVNDVFGPETGDKVLLSVAKRLKNALRSQDTISRYGGDEFAILLDSGDDDSTMLIAEKLSKKLSLPYVFNDLTIEITASTGVAILPNDKQITAANLLRNAAHALGSAKKNRVGSIALHNAAIQNAYLNKIKLRDKLKDALKHKLLTVHYQPIVDARTGNIRKFEALIRWFDDEYGIVSPGRFIPIAEEFGMIHNIGQFVLEQSCHDLSLMHHAGFTDVSISINRSVNEFKSTNNQVALISEAIEKAKLPYHAITIEVTESMATNKYTWHVLSELRAKGVKVALDDFCTGYSSLSNLIENQVDYVKIDKSFVDSLVADTSKQAMIKCLIELSTQLDIRVIAEGVEQAVQLKMLQQFGCHNIQGFYYSPAKPLNECLEMLEAPADTAIYAERVSIF</sequence>
<evidence type="ECO:0000259" key="4">
    <source>
        <dbReference type="PROSITE" id="PS50887"/>
    </source>
</evidence>
<dbReference type="SMART" id="SM00091">
    <property type="entry name" value="PAS"/>
    <property type="match status" value="1"/>
</dbReference>
<feature type="domain" description="PAC" evidence="2">
    <location>
        <begin position="358"/>
        <end position="410"/>
    </location>
</feature>
<dbReference type="PANTHER" id="PTHR44757:SF2">
    <property type="entry name" value="BIOFILM ARCHITECTURE MAINTENANCE PROTEIN MBAA"/>
    <property type="match status" value="1"/>
</dbReference>
<dbReference type="Pfam" id="PF00563">
    <property type="entry name" value="EAL"/>
    <property type="match status" value="1"/>
</dbReference>
<dbReference type="PROSITE" id="PS50113">
    <property type="entry name" value="PAC"/>
    <property type="match status" value="1"/>
</dbReference>
<dbReference type="Proteomes" id="UP000615755">
    <property type="component" value="Unassembled WGS sequence"/>
</dbReference>
<dbReference type="InterPro" id="IPR035965">
    <property type="entry name" value="PAS-like_dom_sf"/>
</dbReference>
<organism evidence="5 6">
    <name type="scientific">Pseudoalteromonas aurantia 208</name>
    <dbReference type="NCBI Taxonomy" id="1314867"/>
    <lineage>
        <taxon>Bacteria</taxon>
        <taxon>Pseudomonadati</taxon>
        <taxon>Pseudomonadota</taxon>
        <taxon>Gammaproteobacteria</taxon>
        <taxon>Alteromonadales</taxon>
        <taxon>Pseudoalteromonadaceae</taxon>
        <taxon>Pseudoalteromonas</taxon>
    </lineage>
</organism>
<dbReference type="InterPro" id="IPR000014">
    <property type="entry name" value="PAS"/>
</dbReference>
<dbReference type="InterPro" id="IPR029787">
    <property type="entry name" value="Nucleotide_cyclase"/>
</dbReference>
<dbReference type="InterPro" id="IPR052155">
    <property type="entry name" value="Biofilm_reg_signaling"/>
</dbReference>
<feature type="domain" description="GGDEF" evidence="4">
    <location>
        <begin position="442"/>
        <end position="575"/>
    </location>
</feature>
<dbReference type="EMBL" id="AQGV01000015">
    <property type="protein sequence ID" value="MBE0370724.1"/>
    <property type="molecule type" value="Genomic_DNA"/>
</dbReference>
<dbReference type="SUPFAM" id="SSF141868">
    <property type="entry name" value="EAL domain-like"/>
    <property type="match status" value="1"/>
</dbReference>
<evidence type="ECO:0008006" key="7">
    <source>
        <dbReference type="Google" id="ProtNLM"/>
    </source>
</evidence>
<proteinExistence type="predicted"/>
<evidence type="ECO:0000313" key="6">
    <source>
        <dbReference type="Proteomes" id="UP000615755"/>
    </source>
</evidence>
<dbReference type="PANTHER" id="PTHR44757">
    <property type="entry name" value="DIGUANYLATE CYCLASE DGCP"/>
    <property type="match status" value="1"/>
</dbReference>
<dbReference type="CDD" id="cd01948">
    <property type="entry name" value="EAL"/>
    <property type="match status" value="1"/>
</dbReference>
<dbReference type="SUPFAM" id="SSF55073">
    <property type="entry name" value="Nucleotide cyclase"/>
    <property type="match status" value="1"/>
</dbReference>
<feature type="domain" description="EAL" evidence="3">
    <location>
        <begin position="584"/>
        <end position="837"/>
    </location>
</feature>
<evidence type="ECO:0000259" key="3">
    <source>
        <dbReference type="PROSITE" id="PS50883"/>
    </source>
</evidence>
<dbReference type="Gene3D" id="3.30.70.270">
    <property type="match status" value="1"/>
</dbReference>
<dbReference type="Pfam" id="PF13426">
    <property type="entry name" value="PAS_9"/>
    <property type="match status" value="1"/>
</dbReference>
<comment type="caution">
    <text evidence="5">The sequence shown here is derived from an EMBL/GenBank/DDBJ whole genome shotgun (WGS) entry which is preliminary data.</text>
</comment>
<dbReference type="Pfam" id="PF00990">
    <property type="entry name" value="GGDEF"/>
    <property type="match status" value="1"/>
</dbReference>
<dbReference type="PROSITE" id="PS50112">
    <property type="entry name" value="PAS"/>
    <property type="match status" value="1"/>
</dbReference>
<dbReference type="InterPro" id="IPR001633">
    <property type="entry name" value="EAL_dom"/>
</dbReference>
<dbReference type="NCBIfam" id="TIGR00254">
    <property type="entry name" value="GGDEF"/>
    <property type="match status" value="1"/>
</dbReference>
<dbReference type="SMART" id="SM00052">
    <property type="entry name" value="EAL"/>
    <property type="match status" value="1"/>
</dbReference>
<name>A0ABR9EIB0_9GAMM</name>
<dbReference type="PROSITE" id="PS50883">
    <property type="entry name" value="EAL"/>
    <property type="match status" value="1"/>
</dbReference>
<dbReference type="Gene3D" id="3.30.450.20">
    <property type="entry name" value="PAS domain"/>
    <property type="match status" value="1"/>
</dbReference>
<dbReference type="InterPro" id="IPR035919">
    <property type="entry name" value="EAL_sf"/>
</dbReference>
<dbReference type="SMART" id="SM00086">
    <property type="entry name" value="PAC"/>
    <property type="match status" value="1"/>
</dbReference>
<evidence type="ECO:0000259" key="2">
    <source>
        <dbReference type="PROSITE" id="PS50113"/>
    </source>
</evidence>
<dbReference type="CDD" id="cd01949">
    <property type="entry name" value="GGDEF"/>
    <property type="match status" value="1"/>
</dbReference>
<dbReference type="SUPFAM" id="SSF55781">
    <property type="entry name" value="GAF domain-like"/>
    <property type="match status" value="1"/>
</dbReference>
<evidence type="ECO:0000313" key="5">
    <source>
        <dbReference type="EMBL" id="MBE0370724.1"/>
    </source>
</evidence>
<dbReference type="RefSeq" id="WP_225738543.1">
    <property type="nucleotide sequence ID" value="NZ_AQGV01000015.1"/>
</dbReference>
<dbReference type="SMART" id="SM00267">
    <property type="entry name" value="GGDEF"/>
    <property type="match status" value="1"/>
</dbReference>
<dbReference type="NCBIfam" id="TIGR00229">
    <property type="entry name" value="sensory_box"/>
    <property type="match status" value="1"/>
</dbReference>
<dbReference type="Gene3D" id="3.20.20.450">
    <property type="entry name" value="EAL domain"/>
    <property type="match status" value="1"/>
</dbReference>
<accession>A0ABR9EIB0</accession>
<keyword evidence="6" id="KW-1185">Reference proteome</keyword>
<reference evidence="5 6" key="1">
    <citation type="submission" date="2015-03" db="EMBL/GenBank/DDBJ databases">
        <title>Genome sequence of Pseudoalteromonas aurantia.</title>
        <authorList>
            <person name="Xie B.-B."/>
            <person name="Rong J.-C."/>
            <person name="Qin Q.-L."/>
            <person name="Zhang Y.-Z."/>
        </authorList>
    </citation>
    <scope>NUCLEOTIDE SEQUENCE [LARGE SCALE GENOMIC DNA]</scope>
    <source>
        <strain evidence="5 6">208</strain>
    </source>
</reference>
<dbReference type="InterPro" id="IPR001610">
    <property type="entry name" value="PAC"/>
</dbReference>
<feature type="domain" description="PAS" evidence="1">
    <location>
        <begin position="285"/>
        <end position="333"/>
    </location>
</feature>
<evidence type="ECO:0000259" key="1">
    <source>
        <dbReference type="PROSITE" id="PS50112"/>
    </source>
</evidence>
<dbReference type="InterPro" id="IPR000700">
    <property type="entry name" value="PAS-assoc_C"/>
</dbReference>